<evidence type="ECO:0000313" key="4">
    <source>
        <dbReference type="Proteomes" id="UP001321047"/>
    </source>
</evidence>
<evidence type="ECO:0000313" key="3">
    <source>
        <dbReference type="EMBL" id="MCU4753364.1"/>
    </source>
</evidence>
<dbReference type="PANTHER" id="PTHR34473">
    <property type="entry name" value="UPF0699 TRANSMEMBRANE PROTEIN YDBS"/>
    <property type="match status" value="1"/>
</dbReference>
<protein>
    <submittedName>
        <fullName evidence="3">PH domain-containing protein</fullName>
    </submittedName>
</protein>
<sequence length="161" mass="18440">MERLEPRVRTLWVLSALGSSTVIGVAFTLTATTLYGRFGSPDSRWMVLLPALLICCLTASWVGFAWYRYRRFRFDCRDESLYVEHGVLTHHKTVVPYNRLQHVDVRRRPLERVAGVATLVVHTAGTCRNQVQIPGLTPTRASMLQDHLRHLVTEKRDDGPR</sequence>
<name>A0AAP2ZCL4_9EURY</name>
<proteinExistence type="predicted"/>
<keyword evidence="4" id="KW-1185">Reference proteome</keyword>
<feature type="domain" description="YdbS-like PH" evidence="2">
    <location>
        <begin position="69"/>
        <end position="148"/>
    </location>
</feature>
<dbReference type="Pfam" id="PF03703">
    <property type="entry name" value="bPH_2"/>
    <property type="match status" value="1"/>
</dbReference>
<comment type="caution">
    <text evidence="3">The sequence shown here is derived from an EMBL/GenBank/DDBJ whole genome shotgun (WGS) entry which is preliminary data.</text>
</comment>
<keyword evidence="1" id="KW-1133">Transmembrane helix</keyword>
<feature type="transmembrane region" description="Helical" evidence="1">
    <location>
        <begin position="12"/>
        <end position="35"/>
    </location>
</feature>
<dbReference type="PANTHER" id="PTHR34473:SF3">
    <property type="entry name" value="TRANSMEMBRANE PROTEIN-RELATED"/>
    <property type="match status" value="1"/>
</dbReference>
<keyword evidence="1" id="KW-0472">Membrane</keyword>
<dbReference type="EMBL" id="JAOPJZ010000016">
    <property type="protein sequence ID" value="MCU4753364.1"/>
    <property type="molecule type" value="Genomic_DNA"/>
</dbReference>
<evidence type="ECO:0000256" key="1">
    <source>
        <dbReference type="SAM" id="Phobius"/>
    </source>
</evidence>
<accession>A0AAP2ZCL4</accession>
<reference evidence="3 4" key="1">
    <citation type="submission" date="2022-09" db="EMBL/GenBank/DDBJ databases">
        <title>Enrichment on poylsaccharides allowed isolation of novel metabolic and taxonomic groups of Haloarchaea.</title>
        <authorList>
            <person name="Sorokin D.Y."/>
            <person name="Elcheninov A.G."/>
            <person name="Khizhniak T.V."/>
            <person name="Kolganova T.V."/>
            <person name="Kublanov I.V."/>
        </authorList>
    </citation>
    <scope>NUCLEOTIDE SEQUENCE [LARGE SCALE GENOMIC DNA]</scope>
    <source>
        <strain evidence="3 4">AArc-curdl1</strain>
    </source>
</reference>
<feature type="transmembrane region" description="Helical" evidence="1">
    <location>
        <begin position="47"/>
        <end position="67"/>
    </location>
</feature>
<gene>
    <name evidence="3" type="ORF">OB919_15480</name>
</gene>
<organism evidence="3 4">
    <name type="scientific">Natronosalvus hydrolyticus</name>
    <dbReference type="NCBI Taxonomy" id="2979988"/>
    <lineage>
        <taxon>Archaea</taxon>
        <taxon>Methanobacteriati</taxon>
        <taxon>Methanobacteriota</taxon>
        <taxon>Stenosarchaea group</taxon>
        <taxon>Halobacteria</taxon>
        <taxon>Halobacteriales</taxon>
        <taxon>Natrialbaceae</taxon>
        <taxon>Natronosalvus</taxon>
    </lineage>
</organism>
<evidence type="ECO:0000259" key="2">
    <source>
        <dbReference type="Pfam" id="PF03703"/>
    </source>
</evidence>
<dbReference type="InterPro" id="IPR005182">
    <property type="entry name" value="YdbS-like_PH"/>
</dbReference>
<dbReference type="AlphaFoldDB" id="A0AAP2ZCL4"/>
<dbReference type="RefSeq" id="WP_342809682.1">
    <property type="nucleotide sequence ID" value="NZ_JAOPJZ010000016.1"/>
</dbReference>
<keyword evidence="1" id="KW-0812">Transmembrane</keyword>
<dbReference type="Proteomes" id="UP001321047">
    <property type="component" value="Unassembled WGS sequence"/>
</dbReference>